<organism evidence="2 3">
    <name type="scientific">Cajanus cajan</name>
    <name type="common">Pigeon pea</name>
    <name type="synonym">Cajanus indicus</name>
    <dbReference type="NCBI Taxonomy" id="3821"/>
    <lineage>
        <taxon>Eukaryota</taxon>
        <taxon>Viridiplantae</taxon>
        <taxon>Streptophyta</taxon>
        <taxon>Embryophyta</taxon>
        <taxon>Tracheophyta</taxon>
        <taxon>Spermatophyta</taxon>
        <taxon>Magnoliopsida</taxon>
        <taxon>eudicotyledons</taxon>
        <taxon>Gunneridae</taxon>
        <taxon>Pentapetalae</taxon>
        <taxon>rosids</taxon>
        <taxon>fabids</taxon>
        <taxon>Fabales</taxon>
        <taxon>Fabaceae</taxon>
        <taxon>Papilionoideae</taxon>
        <taxon>50 kb inversion clade</taxon>
        <taxon>NPAAA clade</taxon>
        <taxon>indigoferoid/millettioid clade</taxon>
        <taxon>Phaseoleae</taxon>
        <taxon>Cajanus</taxon>
    </lineage>
</organism>
<dbReference type="EMBL" id="CM003610">
    <property type="protein sequence ID" value="KYP61883.1"/>
    <property type="molecule type" value="Genomic_DNA"/>
</dbReference>
<evidence type="ECO:0000313" key="2">
    <source>
        <dbReference type="EMBL" id="KYP61883.1"/>
    </source>
</evidence>
<feature type="transmembrane region" description="Helical" evidence="1">
    <location>
        <begin position="29"/>
        <end position="47"/>
    </location>
</feature>
<keyword evidence="1" id="KW-0472">Membrane</keyword>
<proteinExistence type="predicted"/>
<dbReference type="AlphaFoldDB" id="A0A151T4A1"/>
<evidence type="ECO:0008006" key="4">
    <source>
        <dbReference type="Google" id="ProtNLM"/>
    </source>
</evidence>
<dbReference type="Gramene" id="C.cajan_15930.t">
    <property type="protein sequence ID" value="C.cajan_15930.t.cds1"/>
    <property type="gene ID" value="C.cajan_15930"/>
</dbReference>
<reference evidence="2 3" key="1">
    <citation type="journal article" date="2012" name="Nat. Biotechnol.">
        <title>Draft genome sequence of pigeonpea (Cajanus cajan), an orphan legume crop of resource-poor farmers.</title>
        <authorList>
            <person name="Varshney R.K."/>
            <person name="Chen W."/>
            <person name="Li Y."/>
            <person name="Bharti A.K."/>
            <person name="Saxena R.K."/>
            <person name="Schlueter J.A."/>
            <person name="Donoghue M.T."/>
            <person name="Azam S."/>
            <person name="Fan G."/>
            <person name="Whaley A.M."/>
            <person name="Farmer A.D."/>
            <person name="Sheridan J."/>
            <person name="Iwata A."/>
            <person name="Tuteja R."/>
            <person name="Penmetsa R.V."/>
            <person name="Wu W."/>
            <person name="Upadhyaya H.D."/>
            <person name="Yang S.P."/>
            <person name="Shah T."/>
            <person name="Saxena K.B."/>
            <person name="Michael T."/>
            <person name="McCombie W.R."/>
            <person name="Yang B."/>
            <person name="Zhang G."/>
            <person name="Yang H."/>
            <person name="Wang J."/>
            <person name="Spillane C."/>
            <person name="Cook D.R."/>
            <person name="May G.D."/>
            <person name="Xu X."/>
            <person name="Jackson S.A."/>
        </authorList>
    </citation>
    <scope>NUCLEOTIDE SEQUENCE [LARGE SCALE GENOMIC DNA]</scope>
    <source>
        <strain evidence="3">cv. Asha</strain>
    </source>
</reference>
<dbReference type="Proteomes" id="UP000075243">
    <property type="component" value="Chromosome 8"/>
</dbReference>
<gene>
    <name evidence="2" type="ORF">KK1_016395</name>
</gene>
<name>A0A151T4A1_CAJCA</name>
<protein>
    <recommendedName>
        <fullName evidence="4">Reverse transcriptase Ty1/copia-type domain-containing protein</fullName>
    </recommendedName>
</protein>
<accession>A0A151T4A1</accession>
<keyword evidence="1" id="KW-1133">Transmembrane helix</keyword>
<evidence type="ECO:0000256" key="1">
    <source>
        <dbReference type="SAM" id="Phobius"/>
    </source>
</evidence>
<keyword evidence="3" id="KW-1185">Reference proteome</keyword>
<keyword evidence="1" id="KW-0812">Transmembrane</keyword>
<sequence length="54" mass="6159">MKDLGVLNYFLGIEIARRLDGLFLSHCKYAFHIISEVGMLGSIFVSFPRNKINN</sequence>
<evidence type="ECO:0000313" key="3">
    <source>
        <dbReference type="Proteomes" id="UP000075243"/>
    </source>
</evidence>